<dbReference type="PROSITE" id="PS50965">
    <property type="entry name" value="NERD"/>
    <property type="match status" value="1"/>
</dbReference>
<accession>A0ABV6GMN1</accession>
<feature type="domain" description="NERD" evidence="1">
    <location>
        <begin position="37"/>
        <end position="150"/>
    </location>
</feature>
<dbReference type="Pfam" id="PF08378">
    <property type="entry name" value="NERD"/>
    <property type="match status" value="1"/>
</dbReference>
<name>A0ABV6GMN1_9BACI</name>
<protein>
    <submittedName>
        <fullName evidence="2">Nuclease-related domain-containing protein</fullName>
    </submittedName>
</protein>
<gene>
    <name evidence="2" type="ORF">ACFFIX_25350</name>
</gene>
<evidence type="ECO:0000259" key="1">
    <source>
        <dbReference type="PROSITE" id="PS50965"/>
    </source>
</evidence>
<keyword evidence="3" id="KW-1185">Reference proteome</keyword>
<evidence type="ECO:0000313" key="2">
    <source>
        <dbReference type="EMBL" id="MFC0274656.1"/>
    </source>
</evidence>
<sequence>MSYKSRTESAELLILKLLNTRMSLSNNEKQHYFNLKKGYKGEKIFDSLTENLQCECIILNDLLLKQNNTMFQIDSLIITSETIYFFEVKNYEGDYYYESDRLYKKPNSEINNPLNQLNRSESLLRQLLQNLGLNTPINASVVFINPEFTLYQTPLNKPFIFPTQVNRYLKNLHKTSSKLNGKHKLLADKLISLHIKDSPFKLLPSYDYDQLRKGITCVKCTSFSMSVEGRKCVCKECGQVELVAIAVMRNVKEFKLLFPNRRITTNVIHQWCKVVTSKKRIRRILEKNLKIVGVHQWSYYE</sequence>
<reference evidence="2 3" key="1">
    <citation type="submission" date="2024-09" db="EMBL/GenBank/DDBJ databases">
        <authorList>
            <person name="Sun Q."/>
            <person name="Mori K."/>
        </authorList>
    </citation>
    <scope>NUCLEOTIDE SEQUENCE [LARGE SCALE GENOMIC DNA]</scope>
    <source>
        <strain evidence="2 3">CCM 7228</strain>
    </source>
</reference>
<dbReference type="EMBL" id="JBHLVO010000041">
    <property type="protein sequence ID" value="MFC0274656.1"/>
    <property type="molecule type" value="Genomic_DNA"/>
</dbReference>
<dbReference type="Proteomes" id="UP001589854">
    <property type="component" value="Unassembled WGS sequence"/>
</dbReference>
<proteinExistence type="predicted"/>
<organism evidence="2 3">
    <name type="scientific">Metabacillus herbersteinensis</name>
    <dbReference type="NCBI Taxonomy" id="283816"/>
    <lineage>
        <taxon>Bacteria</taxon>
        <taxon>Bacillati</taxon>
        <taxon>Bacillota</taxon>
        <taxon>Bacilli</taxon>
        <taxon>Bacillales</taxon>
        <taxon>Bacillaceae</taxon>
        <taxon>Metabacillus</taxon>
    </lineage>
</organism>
<evidence type="ECO:0000313" key="3">
    <source>
        <dbReference type="Proteomes" id="UP001589854"/>
    </source>
</evidence>
<dbReference type="InterPro" id="IPR011528">
    <property type="entry name" value="NERD"/>
</dbReference>
<comment type="caution">
    <text evidence="2">The sequence shown here is derived from an EMBL/GenBank/DDBJ whole genome shotgun (WGS) entry which is preliminary data.</text>
</comment>
<dbReference type="RefSeq" id="WP_378939122.1">
    <property type="nucleotide sequence ID" value="NZ_JBHLVO010000041.1"/>
</dbReference>